<evidence type="ECO:0000259" key="2">
    <source>
        <dbReference type="Pfam" id="PF04326"/>
    </source>
</evidence>
<dbReference type="OrthoDB" id="9798761at2"/>
<dbReference type="PANTHER" id="PTHR37292:SF2">
    <property type="entry name" value="DUF262 DOMAIN-CONTAINING PROTEIN"/>
    <property type="match status" value="1"/>
</dbReference>
<evidence type="ECO:0008006" key="5">
    <source>
        <dbReference type="Google" id="ProtNLM"/>
    </source>
</evidence>
<comment type="caution">
    <text evidence="3">The sequence shown here is derived from an EMBL/GenBank/DDBJ whole genome shotgun (WGS) entry which is preliminary data.</text>
</comment>
<dbReference type="InterPro" id="IPR007421">
    <property type="entry name" value="Schlafen_AlbA_2_dom"/>
</dbReference>
<gene>
    <name evidence="3" type="ORF">AX760_22370</name>
</gene>
<dbReference type="EMBL" id="LSRP01000114">
    <property type="protein sequence ID" value="OJF92632.1"/>
    <property type="molecule type" value="Genomic_DNA"/>
</dbReference>
<dbReference type="PANTHER" id="PTHR37292">
    <property type="entry name" value="VNG6097C"/>
    <property type="match status" value="1"/>
</dbReference>
<feature type="domain" description="GmrSD restriction endonucleases N-terminal" evidence="1">
    <location>
        <begin position="15"/>
        <end position="226"/>
    </location>
</feature>
<dbReference type="Pfam" id="PF03235">
    <property type="entry name" value="GmrSD_N"/>
    <property type="match status" value="1"/>
</dbReference>
<dbReference type="AlphaFoldDB" id="A0A657LPC6"/>
<dbReference type="Gene3D" id="3.30.950.30">
    <property type="entry name" value="Schlafen, AAA domain"/>
    <property type="match status" value="1"/>
</dbReference>
<accession>A0A657LPC6</accession>
<dbReference type="InterPro" id="IPR004919">
    <property type="entry name" value="GmrSD_N"/>
</dbReference>
<evidence type="ECO:0000313" key="4">
    <source>
        <dbReference type="Proteomes" id="UP000182661"/>
    </source>
</evidence>
<keyword evidence="4" id="KW-1185">Reference proteome</keyword>
<sequence>MTIFTTTSYPVGALIADIDLGKVGLPDLQRPFVWKNVKVRNLFDSLYKGYPAGFLLFWDTGAEGGLRGIGTKNTKAVPKLAIVDGQQRLTSLYAVVKGEEVTRANFKKERIRIAFNPLTERFAVWDAAIVKDKSYIPDISELWRPEANVFSIASDFLEHLSSVREVSDGDKKKIQNAIGKLHGLTNQYSFTALTLSATVDGATVADVFVRINGEGKQLNQSDFIMTLMSVHWDEGRTELEAFANAATKPHDGQASPFNHFIKPAPDQMLRATIGLALKRARLENVYNALRGRDAKTGIDNPEKRDEQFQKMQSGQAAALNLANWHHFLSALTLAGYRGEKMISSETAIIYSYVLYLVGMVDYGIDKKSMRQAIAEFFFMAALTGRYTNSPETRFESDLALLRDLPDGAAYLAKLREICSTTLTPDYWSITLPSQLATSASQSPSLFAYNASLIKLDADALYSPVKIASLVDPAIKGTKVALERHHLFPRAYLEGQGIQELKKINQIANFASIEWPENISIGKQPPSAYVPPLDAALSAENRTQLYFWHALPHLWWTLPYEDFLVQRRERIARVIEAAWKLLTGNAPSAEKTEISVAELINSGETDAVEFKSTLRVNLHTSQQDDKIQVSSLKTIAGFLNAKGGTLLIGVADDGEVLGLEADGFPDEDKMALHLVNLITSRLGDVFRPYVHPRFEEQDGVRVLLVRCEPGPREAFLKDGPFQRFFVRGGNATAELQGSAITEYVKQRFGKVSG</sequence>
<feature type="domain" description="Schlafen AlbA-2" evidence="2">
    <location>
        <begin position="603"/>
        <end position="732"/>
    </location>
</feature>
<organism evidence="3 4">
    <name type="scientific">Pararhizobium antarcticum</name>
    <dbReference type="NCBI Taxonomy" id="1798805"/>
    <lineage>
        <taxon>Bacteria</taxon>
        <taxon>Pseudomonadati</taxon>
        <taxon>Pseudomonadota</taxon>
        <taxon>Alphaproteobacteria</taxon>
        <taxon>Hyphomicrobiales</taxon>
        <taxon>Rhizobiaceae</taxon>
        <taxon>Rhizobium/Agrobacterium group</taxon>
        <taxon>Pararhizobium</taxon>
    </lineage>
</organism>
<evidence type="ECO:0000313" key="3">
    <source>
        <dbReference type="EMBL" id="OJF92632.1"/>
    </source>
</evidence>
<dbReference type="InterPro" id="IPR038461">
    <property type="entry name" value="Schlafen_AlbA_2_dom_sf"/>
</dbReference>
<reference evidence="3 4" key="1">
    <citation type="submission" date="2016-02" db="EMBL/GenBank/DDBJ databases">
        <title>Genome sequencing of a beta-galactosidase producing bacteria Rhizobium sp. 59.</title>
        <authorList>
            <person name="Wang D."/>
            <person name="Kot W."/>
            <person name="Qin Y."/>
            <person name="Hansen L."/>
            <person name="Naqvi K."/>
            <person name="Rensing C."/>
        </authorList>
    </citation>
    <scope>NUCLEOTIDE SEQUENCE [LARGE SCALE GENOMIC DNA]</scope>
    <source>
        <strain evidence="3 4">59</strain>
    </source>
</reference>
<protein>
    <recommendedName>
        <fullName evidence="5">DUF262 domain-containing protein</fullName>
    </recommendedName>
</protein>
<dbReference type="RefSeq" id="WP_083531262.1">
    <property type="nucleotide sequence ID" value="NZ_LSRP01000114.1"/>
</dbReference>
<evidence type="ECO:0000259" key="1">
    <source>
        <dbReference type="Pfam" id="PF03235"/>
    </source>
</evidence>
<proteinExistence type="predicted"/>
<dbReference type="Pfam" id="PF04326">
    <property type="entry name" value="SLFN_AlbA_2"/>
    <property type="match status" value="1"/>
</dbReference>
<name>A0A657LPC6_9HYPH</name>
<dbReference type="Proteomes" id="UP000182661">
    <property type="component" value="Unassembled WGS sequence"/>
</dbReference>